<name>A0A6N2BLS9_SOLCI</name>
<feature type="chain" id="PRO_5026783749" description="Neprosin activation peptide domain-containing protein" evidence="2">
    <location>
        <begin position="29"/>
        <end position="86"/>
    </location>
</feature>
<accession>A0A6N2BLS9</accession>
<proteinExistence type="predicted"/>
<keyword evidence="2" id="KW-0732">Signal</keyword>
<evidence type="ECO:0000256" key="1">
    <source>
        <dbReference type="SAM" id="MobiDB-lite"/>
    </source>
</evidence>
<comment type="caution">
    <text evidence="3">The sequence shown here is derived from an EMBL/GenBank/DDBJ whole genome shotgun (WGS) entry which is preliminary data.</text>
</comment>
<feature type="region of interest" description="Disordered" evidence="1">
    <location>
        <begin position="65"/>
        <end position="86"/>
    </location>
</feature>
<evidence type="ECO:0008006" key="4">
    <source>
        <dbReference type="Google" id="ProtNLM"/>
    </source>
</evidence>
<organism evidence="3">
    <name type="scientific">Solanum chilense</name>
    <name type="common">Tomato</name>
    <name type="synonym">Lycopersicon chilense</name>
    <dbReference type="NCBI Taxonomy" id="4083"/>
    <lineage>
        <taxon>Eukaryota</taxon>
        <taxon>Viridiplantae</taxon>
        <taxon>Streptophyta</taxon>
        <taxon>Embryophyta</taxon>
        <taxon>Tracheophyta</taxon>
        <taxon>Spermatophyta</taxon>
        <taxon>Magnoliopsida</taxon>
        <taxon>eudicotyledons</taxon>
        <taxon>Gunneridae</taxon>
        <taxon>Pentapetalae</taxon>
        <taxon>asterids</taxon>
        <taxon>lamiids</taxon>
        <taxon>Solanales</taxon>
        <taxon>Solanaceae</taxon>
        <taxon>Solanoideae</taxon>
        <taxon>Solaneae</taxon>
        <taxon>Solanum</taxon>
        <taxon>Solanum subgen. Lycopersicon</taxon>
    </lineage>
</organism>
<dbReference type="AlphaFoldDB" id="A0A6N2BLS9"/>
<sequence>MMKNVTTNNVLLLKTIFVLCSILIVTQGARIGRREIESRSGIDVFKMDKNTNNIQSDDSIVIDYAPAHPSPSRHHDKPPPYNSHLI</sequence>
<gene>
    <name evidence="3" type="ORF">EJD97_012415</name>
</gene>
<evidence type="ECO:0000256" key="2">
    <source>
        <dbReference type="SAM" id="SignalP"/>
    </source>
</evidence>
<protein>
    <recommendedName>
        <fullName evidence="4">Neprosin activation peptide domain-containing protein</fullName>
    </recommendedName>
</protein>
<feature type="signal peptide" evidence="2">
    <location>
        <begin position="1"/>
        <end position="28"/>
    </location>
</feature>
<evidence type="ECO:0000313" key="3">
    <source>
        <dbReference type="EMBL" id="TMW92913.1"/>
    </source>
</evidence>
<dbReference type="EMBL" id="RXGB01003168">
    <property type="protein sequence ID" value="TMW92913.1"/>
    <property type="molecule type" value="Genomic_DNA"/>
</dbReference>
<reference evidence="3" key="1">
    <citation type="submission" date="2019-05" db="EMBL/GenBank/DDBJ databases">
        <title>The de novo reference genome and transcriptome assemblies of the wild tomato species Solanum chilense.</title>
        <authorList>
            <person name="Stam R."/>
            <person name="Nosenko T."/>
            <person name="Hoerger A.C."/>
            <person name="Stephan W."/>
            <person name="Seidel M.A."/>
            <person name="Kuhn J.M.M."/>
            <person name="Haberer G."/>
            <person name="Tellier A."/>
        </authorList>
    </citation>
    <scope>NUCLEOTIDE SEQUENCE</scope>
    <source>
        <tissue evidence="3">Mature leaves</tissue>
    </source>
</reference>